<gene>
    <name evidence="8" type="ORF">SAMN04487924_13224</name>
    <name evidence="9" type="ORF">SAMN05216250_1154</name>
</gene>
<dbReference type="InterPro" id="IPR012944">
    <property type="entry name" value="SusD_RagB_dom"/>
</dbReference>
<dbReference type="EMBL" id="FOUM01000015">
    <property type="protein sequence ID" value="SFM95955.1"/>
    <property type="molecule type" value="Genomic_DNA"/>
</dbReference>
<dbReference type="Pfam" id="PF14322">
    <property type="entry name" value="SusD-like_3"/>
    <property type="match status" value="1"/>
</dbReference>
<evidence type="ECO:0000256" key="5">
    <source>
        <dbReference type="ARBA" id="ARBA00023237"/>
    </source>
</evidence>
<keyword evidence="5" id="KW-0998">Cell outer membrane</keyword>
<evidence type="ECO:0000256" key="2">
    <source>
        <dbReference type="ARBA" id="ARBA00006275"/>
    </source>
</evidence>
<evidence type="ECO:0000259" key="6">
    <source>
        <dbReference type="Pfam" id="PF07980"/>
    </source>
</evidence>
<accession>A0A1H4GMC5</accession>
<keyword evidence="4" id="KW-0472">Membrane</keyword>
<evidence type="ECO:0000313" key="11">
    <source>
        <dbReference type="Proteomes" id="UP000183766"/>
    </source>
</evidence>
<evidence type="ECO:0000256" key="3">
    <source>
        <dbReference type="ARBA" id="ARBA00022729"/>
    </source>
</evidence>
<dbReference type="InterPro" id="IPR033985">
    <property type="entry name" value="SusD-like_N"/>
</dbReference>
<dbReference type="GO" id="GO:0009279">
    <property type="term" value="C:cell outer membrane"/>
    <property type="evidence" value="ECO:0007669"/>
    <property type="project" value="UniProtKB-SubCell"/>
</dbReference>
<dbReference type="Pfam" id="PF07980">
    <property type="entry name" value="SusD_RagB"/>
    <property type="match status" value="1"/>
</dbReference>
<dbReference type="Proteomes" id="UP000183040">
    <property type="component" value="Unassembled WGS sequence"/>
</dbReference>
<evidence type="ECO:0000313" key="8">
    <source>
        <dbReference type="EMBL" id="SEB10765.1"/>
    </source>
</evidence>
<sequence>MKKAIKYIFNNKVLASGALILSLGIVGCSDYLDKEPMSEYLSSNFYNNDGAIAQGANGCYQRLLMDHSNTSSIPYCILWDMYTPYGIERADNSSIGVGNIELRTNFTVEQTWAILYTSVARCNSVLDGAKPFYNELSDKAKIYLAEIQVLRSHYYIQLVSLWGDIPYFTSAVTEEQTKQVSRTPWKEVVDDILKTLDEAADILPWTAANYGRVDKSVALGLKARLALYAGSWCKFGFGMDGEKDQAKATEYFKIAAAASKKVIDESGRDLATNYADLFTRTGQLKEDVKKETMLFMMFSNQIHSFTQYMSLGEQVRMIGQSGRFPTQQLVDTYEMKNGKRIDETGSGYDPKKPFDSRDPRLKETVYTHHDVIIGNTGGDNKMKFLMEVYNPQTTSWDKDGNEKLVANLDYAGAVAQYGYVSSGVGFAWKKYNHFDDEANANPSYNILIMRFAEILLTYAEAKIELNELDATVVNAIDRVRARVDMPGILSVDPTRENDQLKMRQIVRRERKVELAKEALMLFDMRRWRTGDIQNAEPTYGYPKATGVDPTTGKYPDGYEQATPDMVPSYGASGSDRDINDIASYAAYGDKLRSRDKGRSWNNRHYLWPIPQTERNKCPWLEQNKGYGE</sequence>
<organism evidence="8 10">
    <name type="scientific">Bacteroides xylanisolvens</name>
    <dbReference type="NCBI Taxonomy" id="371601"/>
    <lineage>
        <taxon>Bacteria</taxon>
        <taxon>Pseudomonadati</taxon>
        <taxon>Bacteroidota</taxon>
        <taxon>Bacteroidia</taxon>
        <taxon>Bacteroidales</taxon>
        <taxon>Bacteroidaceae</taxon>
        <taxon>Bacteroides</taxon>
    </lineage>
</organism>
<dbReference type="SUPFAM" id="SSF48452">
    <property type="entry name" value="TPR-like"/>
    <property type="match status" value="1"/>
</dbReference>
<dbReference type="Proteomes" id="UP000183766">
    <property type="component" value="Unassembled WGS sequence"/>
</dbReference>
<proteinExistence type="inferred from homology"/>
<feature type="domain" description="RagB/SusD" evidence="6">
    <location>
        <begin position="314"/>
        <end position="626"/>
    </location>
</feature>
<dbReference type="Gene3D" id="1.25.40.390">
    <property type="match status" value="1"/>
</dbReference>
<evidence type="ECO:0000313" key="9">
    <source>
        <dbReference type="EMBL" id="SFM95955.1"/>
    </source>
</evidence>
<evidence type="ECO:0000256" key="1">
    <source>
        <dbReference type="ARBA" id="ARBA00004442"/>
    </source>
</evidence>
<keyword evidence="3" id="KW-0732">Signal</keyword>
<dbReference type="PROSITE" id="PS51257">
    <property type="entry name" value="PROKAR_LIPOPROTEIN"/>
    <property type="match status" value="1"/>
</dbReference>
<evidence type="ECO:0000313" key="10">
    <source>
        <dbReference type="Proteomes" id="UP000183040"/>
    </source>
</evidence>
<comment type="similarity">
    <text evidence="2">Belongs to the SusD family.</text>
</comment>
<evidence type="ECO:0000256" key="4">
    <source>
        <dbReference type="ARBA" id="ARBA00023136"/>
    </source>
</evidence>
<dbReference type="AlphaFoldDB" id="A0A1H4GMC5"/>
<protein>
    <submittedName>
        <fullName evidence="8">Starch-binding associating with outer membrane</fullName>
    </submittedName>
</protein>
<dbReference type="EMBL" id="FNRP01000032">
    <property type="protein sequence ID" value="SEB10765.1"/>
    <property type="molecule type" value="Genomic_DNA"/>
</dbReference>
<name>A0A1H4GMC5_9BACE</name>
<reference evidence="10 11" key="1">
    <citation type="submission" date="2016-10" db="EMBL/GenBank/DDBJ databases">
        <authorList>
            <person name="de Groot N.N."/>
        </authorList>
    </citation>
    <scope>NUCLEOTIDE SEQUENCE [LARGE SCALE GENOMIC DNA]</scope>
    <source>
        <strain evidence="9 11">NLAE-zl-C202</strain>
        <strain evidence="8 10">NLAE-zl-G339</strain>
    </source>
</reference>
<dbReference type="InterPro" id="IPR011990">
    <property type="entry name" value="TPR-like_helical_dom_sf"/>
</dbReference>
<dbReference type="RefSeq" id="WP_008644131.1">
    <property type="nucleotide sequence ID" value="NZ_CP103098.1"/>
</dbReference>
<feature type="domain" description="SusD-like N-terminal" evidence="7">
    <location>
        <begin position="30"/>
        <end position="227"/>
    </location>
</feature>
<evidence type="ECO:0000259" key="7">
    <source>
        <dbReference type="Pfam" id="PF14322"/>
    </source>
</evidence>
<comment type="subcellular location">
    <subcellularLocation>
        <location evidence="1">Cell outer membrane</location>
    </subcellularLocation>
</comment>